<sequence>MSCKKAGNRRRGYHTHQSGKDNEVIEETCRKKLQGTAEWKLSWENDIGKLATALEKCISVTVFAETFHSTPLNIFNTVGLWF</sequence>
<reference evidence="3" key="1">
    <citation type="submission" date="2023-10" db="EMBL/GenBank/DDBJ databases">
        <title>Genome analysis and identification of Salinococcus sp. Bachu38 nov., a PGPR from the rhizosphere of Tamarix.</title>
        <authorList>
            <person name="Liang Z."/>
            <person name="Zhang X."/>
            <person name="Jia J."/>
            <person name="Chen X."/>
            <person name="Wang Y."/>
            <person name="Wang Q."/>
            <person name="Wang R."/>
        </authorList>
    </citation>
    <scope>NUCLEOTIDE SEQUENCE [LARGE SCALE GENOMIC DNA]</scope>
    <source>
        <strain evidence="3">Bachu38</strain>
    </source>
</reference>
<proteinExistence type="predicted"/>
<gene>
    <name evidence="2" type="ORF">RQP18_13290</name>
</gene>
<dbReference type="EMBL" id="CP138333">
    <property type="protein sequence ID" value="XFH00994.1"/>
    <property type="molecule type" value="Genomic_DNA"/>
</dbReference>
<accession>A0ABZ3IE09</accession>
<dbReference type="RefSeq" id="WP_373446115.1">
    <property type="nucleotide sequence ID" value="NZ_CP138333.2"/>
</dbReference>
<evidence type="ECO:0000313" key="2">
    <source>
        <dbReference type="EMBL" id="XFH00994.1"/>
    </source>
</evidence>
<keyword evidence="3" id="KW-1185">Reference proteome</keyword>
<feature type="compositionally biased region" description="Basic residues" evidence="1">
    <location>
        <begin position="1"/>
        <end position="14"/>
    </location>
</feature>
<feature type="region of interest" description="Disordered" evidence="1">
    <location>
        <begin position="1"/>
        <end position="22"/>
    </location>
</feature>
<evidence type="ECO:0000313" key="3">
    <source>
        <dbReference type="Proteomes" id="UP001455384"/>
    </source>
</evidence>
<dbReference type="Proteomes" id="UP001455384">
    <property type="component" value="Chromosome"/>
</dbReference>
<name>A0ABZ3IE09_9STAP</name>
<organism evidence="2 3">
    <name type="scientific">Salinicoccus bachuensis</name>
    <dbReference type="NCBI Taxonomy" id="3136731"/>
    <lineage>
        <taxon>Bacteria</taxon>
        <taxon>Bacillati</taxon>
        <taxon>Bacillota</taxon>
        <taxon>Bacilli</taxon>
        <taxon>Bacillales</taxon>
        <taxon>Staphylococcaceae</taxon>
        <taxon>Salinicoccus</taxon>
    </lineage>
</organism>
<protein>
    <submittedName>
        <fullName evidence="2">Uncharacterized protein</fullName>
    </submittedName>
</protein>
<evidence type="ECO:0000256" key="1">
    <source>
        <dbReference type="SAM" id="MobiDB-lite"/>
    </source>
</evidence>